<feature type="binding site" evidence="11">
    <location>
        <position position="253"/>
    </location>
    <ligand>
        <name>Ca(2+)</name>
        <dbReference type="ChEBI" id="CHEBI:29108"/>
        <label>1</label>
    </ligand>
</feature>
<feature type="binding site" evidence="11">
    <location>
        <position position="250"/>
    </location>
    <ligand>
        <name>Ca(2+)</name>
        <dbReference type="ChEBI" id="CHEBI:29108"/>
        <label>3</label>
    </ligand>
</feature>
<dbReference type="InterPro" id="IPR006026">
    <property type="entry name" value="Peptidase_Metallo"/>
</dbReference>
<dbReference type="FunFam" id="2.110.10.10:FF:000018">
    <property type="entry name" value="Matrix metallopeptidase 25b"/>
    <property type="match status" value="1"/>
</dbReference>
<dbReference type="SMART" id="SM00235">
    <property type="entry name" value="ZnMc"/>
    <property type="match status" value="1"/>
</dbReference>
<dbReference type="SUPFAM" id="SSF50923">
    <property type="entry name" value="Hemopexin-like domain"/>
    <property type="match status" value="1"/>
</dbReference>
<dbReference type="GO" id="GO:0006929">
    <property type="term" value="P:substrate-dependent cell migration"/>
    <property type="evidence" value="ECO:0007669"/>
    <property type="project" value="EnsemblMetazoa"/>
</dbReference>
<dbReference type="KEGG" id="dan:6494352"/>
<dbReference type="GO" id="GO:0097156">
    <property type="term" value="P:fasciculation of motor neuron axon"/>
    <property type="evidence" value="ECO:0007669"/>
    <property type="project" value="EnsemblMetazoa"/>
</dbReference>
<dbReference type="GO" id="GO:0008270">
    <property type="term" value="F:zinc ion binding"/>
    <property type="evidence" value="ECO:0007669"/>
    <property type="project" value="InterPro"/>
</dbReference>
<feature type="binding site" evidence="11">
    <location>
        <position position="220"/>
    </location>
    <ligand>
        <name>Zn(2+)</name>
        <dbReference type="ChEBI" id="CHEBI:29105"/>
        <label>1</label>
    </ligand>
</feature>
<dbReference type="CDD" id="cd00094">
    <property type="entry name" value="HX"/>
    <property type="match status" value="1"/>
</dbReference>
<dbReference type="GO" id="GO:0007426">
    <property type="term" value="P:tracheal outgrowth, open tracheal system"/>
    <property type="evidence" value="ECO:0007669"/>
    <property type="project" value="EnsemblMetazoa"/>
</dbReference>
<dbReference type="InterPro" id="IPR001818">
    <property type="entry name" value="Pept_M10_metallopeptidase"/>
</dbReference>
<dbReference type="GO" id="GO:0030574">
    <property type="term" value="P:collagen catabolic process"/>
    <property type="evidence" value="ECO:0007669"/>
    <property type="project" value="TreeGrafter"/>
</dbReference>
<keyword evidence="11" id="KW-0106">Calcium</keyword>
<dbReference type="InParanoid" id="B3MCI2"/>
<dbReference type="FunCoup" id="B3MCI2">
    <property type="interactions" value="239"/>
</dbReference>
<dbReference type="CDD" id="cd04278">
    <property type="entry name" value="ZnMc_MMP"/>
    <property type="match status" value="1"/>
</dbReference>
<dbReference type="GO" id="GO:0002218">
    <property type="term" value="P:activation of innate immune response"/>
    <property type="evidence" value="ECO:0007669"/>
    <property type="project" value="EnsemblMetazoa"/>
</dbReference>
<feature type="binding site" evidence="11">
    <location>
        <position position="248"/>
    </location>
    <ligand>
        <name>Zn(2+)</name>
        <dbReference type="ChEBI" id="CHEBI:29105"/>
        <label>1</label>
    </ligand>
</feature>
<dbReference type="Proteomes" id="UP000007801">
    <property type="component" value="Unassembled WGS sequence"/>
</dbReference>
<evidence type="ECO:0000256" key="8">
    <source>
        <dbReference type="ARBA" id="ARBA00023049"/>
    </source>
</evidence>
<evidence type="ECO:0000256" key="5">
    <source>
        <dbReference type="ARBA" id="ARBA00022737"/>
    </source>
</evidence>
<dbReference type="SUPFAM" id="SSF47090">
    <property type="entry name" value="PGBD-like"/>
    <property type="match status" value="1"/>
</dbReference>
<feature type="binding site" evidence="11">
    <location>
        <position position="222"/>
    </location>
    <ligand>
        <name>Zn(2+)</name>
        <dbReference type="ChEBI" id="CHEBI:29105"/>
        <label>1</label>
    </ligand>
</feature>
<gene>
    <name evidence="17" type="primary">Dana\GF11488</name>
    <name evidence="17" type="synonym">dana_GLEANR_11541</name>
    <name evidence="17" type="ORF">GF11488</name>
</gene>
<dbReference type="OMA" id="DPRYPQD"/>
<dbReference type="GO" id="GO:0046529">
    <property type="term" value="P:imaginal disc fusion, thorax closure"/>
    <property type="evidence" value="ECO:0007669"/>
    <property type="project" value="EnsemblMetazoa"/>
</dbReference>
<feature type="repeat" description="Hemopexin" evidence="13">
    <location>
        <begin position="605"/>
        <end position="652"/>
    </location>
</feature>
<feature type="domain" description="Peptidase metallopeptidase" evidence="16">
    <location>
        <begin position="158"/>
        <end position="320"/>
    </location>
</feature>
<dbReference type="GO" id="GO:0042060">
    <property type="term" value="P:wound healing"/>
    <property type="evidence" value="ECO:0007669"/>
    <property type="project" value="EnsemblMetazoa"/>
</dbReference>
<dbReference type="PhylomeDB" id="B3MCI2"/>
<dbReference type="GO" id="GO:0046331">
    <property type="term" value="P:lateral inhibition"/>
    <property type="evidence" value="ECO:0007669"/>
    <property type="project" value="EnsemblMetazoa"/>
</dbReference>
<comment type="cofactor">
    <cofactor evidence="11">
        <name>Zn(2+)</name>
        <dbReference type="ChEBI" id="CHEBI:29105"/>
    </cofactor>
    <text evidence="11">Binds 2 Zn(2+) ions per subunit.</text>
</comment>
<dbReference type="GO" id="GO:0005615">
    <property type="term" value="C:extracellular space"/>
    <property type="evidence" value="ECO:0007669"/>
    <property type="project" value="EnsemblMetazoa"/>
</dbReference>
<feature type="binding site" evidence="11">
    <location>
        <position position="210"/>
    </location>
    <ligand>
        <name>Ca(2+)</name>
        <dbReference type="ChEBI" id="CHEBI:29108"/>
        <label>2</label>
    </ligand>
</feature>
<accession>B3MCI2</accession>
<dbReference type="HOGENOM" id="CLU_015489_8_0_1"/>
<dbReference type="SUPFAM" id="SSF55486">
    <property type="entry name" value="Metalloproteases ('zincins'), catalytic domain"/>
    <property type="match status" value="1"/>
</dbReference>
<dbReference type="EC" id="3.4.24.-" evidence="17"/>
<comment type="similarity">
    <text evidence="1">Belongs to the peptidase M10A family.</text>
</comment>
<organism evidence="17 18">
    <name type="scientific">Drosophila ananassae</name>
    <name type="common">Fruit fly</name>
    <dbReference type="NCBI Taxonomy" id="7217"/>
    <lineage>
        <taxon>Eukaryota</taxon>
        <taxon>Metazoa</taxon>
        <taxon>Ecdysozoa</taxon>
        <taxon>Arthropoda</taxon>
        <taxon>Hexapoda</taxon>
        <taxon>Insecta</taxon>
        <taxon>Pterygota</taxon>
        <taxon>Neoptera</taxon>
        <taxon>Endopterygota</taxon>
        <taxon>Diptera</taxon>
        <taxon>Brachycera</taxon>
        <taxon>Muscomorpha</taxon>
        <taxon>Ephydroidea</taxon>
        <taxon>Drosophilidae</taxon>
        <taxon>Drosophila</taxon>
        <taxon>Sophophora</taxon>
    </lineage>
</organism>
<dbReference type="InterPro" id="IPR036375">
    <property type="entry name" value="Hemopexin-like_dom_sf"/>
</dbReference>
<dbReference type="Gene3D" id="3.40.390.10">
    <property type="entry name" value="Collagenase (Catalytic Domain)"/>
    <property type="match status" value="1"/>
</dbReference>
<feature type="binding site" evidence="11">
    <location>
        <position position="657"/>
    </location>
    <ligand>
        <name>Ca(2+)</name>
        <dbReference type="ChEBI" id="CHEBI:29108"/>
        <label>4</label>
    </ligand>
</feature>
<keyword evidence="6 17" id="KW-0378">Hydrolase</keyword>
<dbReference type="SMART" id="SM00120">
    <property type="entry name" value="HX"/>
    <property type="match status" value="4"/>
</dbReference>
<feature type="binding site" evidence="11">
    <location>
        <position position="514"/>
    </location>
    <ligand>
        <name>Ca(2+)</name>
        <dbReference type="ChEBI" id="CHEBI:29108"/>
        <label>4</label>
    </ligand>
</feature>
<feature type="compositionally biased region" description="Low complexity" evidence="14">
    <location>
        <begin position="337"/>
        <end position="346"/>
    </location>
</feature>
<dbReference type="GO" id="GO:0009897">
    <property type="term" value="C:external side of plasma membrane"/>
    <property type="evidence" value="ECO:0007669"/>
    <property type="project" value="EnsemblMetazoa"/>
</dbReference>
<feature type="binding site" evidence="11">
    <location>
        <position position="562"/>
    </location>
    <ligand>
        <name>Ca(2+)</name>
        <dbReference type="ChEBI" id="CHEBI:29108"/>
        <label>4</label>
    </ligand>
</feature>
<dbReference type="GO" id="GO:0045216">
    <property type="term" value="P:cell-cell junction organization"/>
    <property type="evidence" value="ECO:0007669"/>
    <property type="project" value="EnsemblMetazoa"/>
</dbReference>
<sequence>MCSTCVGRLALLATLLALVNLAAGIQDLPDLLYHKNQYNDDYKQVTLEQHDMLAGRSGKPSKISEDVMYNYLMQFDYLPKSDLETGALRSEKQLIDAIRSLQTFGNIPVTGKIDSATARLIQQPRCGVGDKRSAYDFSPDNLDHDIGYSIRVRRYVLQGPKWSKTDLTWSLVNRTMPEAEKIRRLVGRALAVWENNSKLTFREVYSDQADIQILFARLQHGDGYKFDGPGQVLAHAFYPGEGRGGDAHFDADETWNFDGNADDSHGTNFLNVALHELGHSLGLGHSSDQNAVMFPWYQNNEVDGKLPDDDRNGIQELYGSKEKVWGPYRPNATPRPTTTTTTTTTTMRSLRYYPQTPRYPNRESETRQEYERRMHRQREEEWRRQQREKQQQQERERREQERSERERAERERQERERSERERSERERSERERSDRERLDRERSDRERSDRERLDREKWERERNRNRYPVPTTTTTTSTTTTPRPIRTHTTNSNRNSHHHKPRKHKLDNCKISYDAISLIRGELFIFRKHYVWRIGQKGLYNMYPTETRRHWAALPQNFTKVDAVYENKRGQIVFFIGREYYVFNSVNLAPGYPKPLTSLGLPDTLSHIDASFVWGHNNRTYLTSGFQYWRLDDATNQVELDYPRDMSIWSGVGYNIDAAFQYTDGKTYFFKNLGYWQFNDDRMRVAHAKALPSSHKWMQCVRNANEVDEEHWTASLVSGESEEENEDGTGRSGSQSLQISLVLLLIRLLYAAILSS</sequence>
<feature type="compositionally biased region" description="Basic residues" evidence="14">
    <location>
        <begin position="495"/>
        <end position="504"/>
    </location>
</feature>
<evidence type="ECO:0000259" key="16">
    <source>
        <dbReference type="SMART" id="SM00235"/>
    </source>
</evidence>
<feature type="repeat" description="Hemopexin" evidence="13">
    <location>
        <begin position="558"/>
        <end position="603"/>
    </location>
</feature>
<keyword evidence="2" id="KW-0645">Protease</keyword>
<evidence type="ECO:0000256" key="1">
    <source>
        <dbReference type="ARBA" id="ARBA00010370"/>
    </source>
</evidence>
<dbReference type="MEROPS" id="M10.036"/>
<feature type="active site" evidence="10">
    <location>
        <position position="276"/>
    </location>
</feature>
<feature type="binding site" evidence="11">
    <location>
        <position position="285"/>
    </location>
    <ligand>
        <name>Zn(2+)</name>
        <dbReference type="ChEBI" id="CHEBI:29105"/>
        <label>2</label>
        <note>catalytic</note>
    </ligand>
</feature>
<feature type="binding site" evidence="11">
    <location>
        <position position="293"/>
    </location>
    <ligand>
        <name>Zn(2+)</name>
        <dbReference type="ChEBI" id="CHEBI:29105"/>
        <label>2</label>
        <note>catalytic</note>
    </ligand>
</feature>
<evidence type="ECO:0000256" key="6">
    <source>
        <dbReference type="ARBA" id="ARBA00022801"/>
    </source>
</evidence>
<evidence type="ECO:0000256" key="13">
    <source>
        <dbReference type="PROSITE-ProRule" id="PRU01011"/>
    </source>
</evidence>
<dbReference type="GO" id="GO:0090090">
    <property type="term" value="P:negative regulation of canonical Wnt signaling pathway"/>
    <property type="evidence" value="ECO:0007669"/>
    <property type="project" value="EnsemblMetazoa"/>
</dbReference>
<keyword evidence="9" id="KW-0865">Zymogen</keyword>
<feature type="binding site" evidence="11">
    <location>
        <position position="253"/>
    </location>
    <ligand>
        <name>Ca(2+)</name>
        <dbReference type="ChEBI" id="CHEBI:29108"/>
        <label>3</label>
    </ligand>
</feature>
<keyword evidence="5" id="KW-0677">Repeat</keyword>
<feature type="modified residue" description="Phosphotyrosine; by PKDCC" evidence="12">
    <location>
        <position position="592"/>
    </location>
</feature>
<dbReference type="Pfam" id="PF00045">
    <property type="entry name" value="Hemopexin"/>
    <property type="match status" value="3"/>
</dbReference>
<evidence type="ECO:0000256" key="14">
    <source>
        <dbReference type="SAM" id="MobiDB-lite"/>
    </source>
</evidence>
<keyword evidence="4 15" id="KW-0732">Signal</keyword>
<feature type="binding site" evidence="11">
    <location>
        <position position="244"/>
    </location>
    <ligand>
        <name>Ca(2+)</name>
        <dbReference type="ChEBI" id="CHEBI:29108"/>
        <label>2</label>
    </ligand>
</feature>
<evidence type="ECO:0000256" key="15">
    <source>
        <dbReference type="SAM" id="SignalP"/>
    </source>
</evidence>
<reference evidence="17 18" key="1">
    <citation type="journal article" date="2007" name="Nature">
        <title>Evolution of genes and genomes on the Drosophila phylogeny.</title>
        <authorList>
            <consortium name="Drosophila 12 Genomes Consortium"/>
            <person name="Clark A.G."/>
            <person name="Eisen M.B."/>
            <person name="Smith D.R."/>
            <person name="Bergman C.M."/>
            <person name="Oliver B."/>
            <person name="Markow T.A."/>
            <person name="Kaufman T.C."/>
            <person name="Kellis M."/>
            <person name="Gelbart W."/>
            <person name="Iyer V.N."/>
            <person name="Pollard D.A."/>
            <person name="Sackton T.B."/>
            <person name="Larracuente A.M."/>
            <person name="Singh N.D."/>
            <person name="Abad J.P."/>
            <person name="Abt D.N."/>
            <person name="Adryan B."/>
            <person name="Aguade M."/>
            <person name="Akashi H."/>
            <person name="Anderson W.W."/>
            <person name="Aquadro C.F."/>
            <person name="Ardell D.H."/>
            <person name="Arguello R."/>
            <person name="Artieri C.G."/>
            <person name="Barbash D.A."/>
            <person name="Barker D."/>
            <person name="Barsanti P."/>
            <person name="Batterham P."/>
            <person name="Batzoglou S."/>
            <person name="Begun D."/>
            <person name="Bhutkar A."/>
            <person name="Blanco E."/>
            <person name="Bosak S.A."/>
            <person name="Bradley R.K."/>
            <person name="Brand A.D."/>
            <person name="Brent M.R."/>
            <person name="Brooks A.N."/>
            <person name="Brown R.H."/>
            <person name="Butlin R.K."/>
            <person name="Caggese C."/>
            <person name="Calvi B.R."/>
            <person name="Bernardo de Carvalho A."/>
            <person name="Caspi A."/>
            <person name="Castrezana S."/>
            <person name="Celniker S.E."/>
            <person name="Chang J.L."/>
            <person name="Chapple C."/>
            <person name="Chatterji S."/>
            <person name="Chinwalla A."/>
            <person name="Civetta A."/>
            <person name="Clifton S.W."/>
            <person name="Comeron J.M."/>
            <person name="Costello J.C."/>
            <person name="Coyne J.A."/>
            <person name="Daub J."/>
            <person name="David R.G."/>
            <person name="Delcher A.L."/>
            <person name="Delehaunty K."/>
            <person name="Do C.B."/>
            <person name="Ebling H."/>
            <person name="Edwards K."/>
            <person name="Eickbush T."/>
            <person name="Evans J.D."/>
            <person name="Filipski A."/>
            <person name="Findeiss S."/>
            <person name="Freyhult E."/>
            <person name="Fulton L."/>
            <person name="Fulton R."/>
            <person name="Garcia A.C."/>
            <person name="Gardiner A."/>
            <person name="Garfield D.A."/>
            <person name="Garvin B.E."/>
            <person name="Gibson G."/>
            <person name="Gilbert D."/>
            <person name="Gnerre S."/>
            <person name="Godfrey J."/>
            <person name="Good R."/>
            <person name="Gotea V."/>
            <person name="Gravely B."/>
            <person name="Greenberg A.J."/>
            <person name="Griffiths-Jones S."/>
            <person name="Gross S."/>
            <person name="Guigo R."/>
            <person name="Gustafson E.A."/>
            <person name="Haerty W."/>
            <person name="Hahn M.W."/>
            <person name="Halligan D.L."/>
            <person name="Halpern A.L."/>
            <person name="Halter G.M."/>
            <person name="Han M.V."/>
            <person name="Heger A."/>
            <person name="Hillier L."/>
            <person name="Hinrichs A.S."/>
            <person name="Holmes I."/>
            <person name="Hoskins R.A."/>
            <person name="Hubisz M.J."/>
            <person name="Hultmark D."/>
            <person name="Huntley M.A."/>
            <person name="Jaffe D.B."/>
            <person name="Jagadeeshan S."/>
            <person name="Jeck W.R."/>
            <person name="Johnson J."/>
            <person name="Jones C.D."/>
            <person name="Jordan W.C."/>
            <person name="Karpen G.H."/>
            <person name="Kataoka E."/>
            <person name="Keightley P.D."/>
            <person name="Kheradpour P."/>
            <person name="Kirkness E.F."/>
            <person name="Koerich L.B."/>
            <person name="Kristiansen K."/>
            <person name="Kudrna D."/>
            <person name="Kulathinal R.J."/>
            <person name="Kumar S."/>
            <person name="Kwok R."/>
            <person name="Lander E."/>
            <person name="Langley C.H."/>
            <person name="Lapoint R."/>
            <person name="Lazzaro B.P."/>
            <person name="Lee S.J."/>
            <person name="Levesque L."/>
            <person name="Li R."/>
            <person name="Lin C.F."/>
            <person name="Lin M.F."/>
            <person name="Lindblad-Toh K."/>
            <person name="Llopart A."/>
            <person name="Long M."/>
            <person name="Low L."/>
            <person name="Lozovsky E."/>
            <person name="Lu J."/>
            <person name="Luo M."/>
            <person name="Machado C.A."/>
            <person name="Makalowski W."/>
            <person name="Marzo M."/>
            <person name="Matsuda M."/>
            <person name="Matzkin L."/>
            <person name="McAllister B."/>
            <person name="McBride C.S."/>
            <person name="McKernan B."/>
            <person name="McKernan K."/>
            <person name="Mendez-Lago M."/>
            <person name="Minx P."/>
            <person name="Mollenhauer M.U."/>
            <person name="Montooth K."/>
            <person name="Mount S.M."/>
            <person name="Mu X."/>
            <person name="Myers E."/>
            <person name="Negre B."/>
            <person name="Newfeld S."/>
            <person name="Nielsen R."/>
            <person name="Noor M.A."/>
            <person name="O'Grady P."/>
            <person name="Pachter L."/>
            <person name="Papaceit M."/>
            <person name="Parisi M.J."/>
            <person name="Parisi M."/>
            <person name="Parts L."/>
            <person name="Pedersen J.S."/>
            <person name="Pesole G."/>
            <person name="Phillippy A.M."/>
            <person name="Ponting C.P."/>
            <person name="Pop M."/>
            <person name="Porcelli D."/>
            <person name="Powell J.R."/>
            <person name="Prohaska S."/>
            <person name="Pruitt K."/>
            <person name="Puig M."/>
            <person name="Quesneville H."/>
            <person name="Ram K.R."/>
            <person name="Rand D."/>
            <person name="Rasmussen M.D."/>
            <person name="Reed L.K."/>
            <person name="Reenan R."/>
            <person name="Reily A."/>
            <person name="Remington K.A."/>
            <person name="Rieger T.T."/>
            <person name="Ritchie M.G."/>
            <person name="Robin C."/>
            <person name="Rogers Y.H."/>
            <person name="Rohde C."/>
            <person name="Rozas J."/>
            <person name="Rubenfield M.J."/>
            <person name="Ruiz A."/>
            <person name="Russo S."/>
            <person name="Salzberg S.L."/>
            <person name="Sanchez-Gracia A."/>
            <person name="Saranga D.J."/>
            <person name="Sato H."/>
            <person name="Schaeffer S.W."/>
            <person name="Schatz M.C."/>
            <person name="Schlenke T."/>
            <person name="Schwartz R."/>
            <person name="Segarra C."/>
            <person name="Singh R.S."/>
            <person name="Sirot L."/>
            <person name="Sirota M."/>
            <person name="Sisneros N.B."/>
            <person name="Smith C.D."/>
            <person name="Smith T.F."/>
            <person name="Spieth J."/>
            <person name="Stage D.E."/>
            <person name="Stark A."/>
            <person name="Stephan W."/>
            <person name="Strausberg R.L."/>
            <person name="Strempel S."/>
            <person name="Sturgill D."/>
            <person name="Sutton G."/>
            <person name="Sutton G.G."/>
            <person name="Tao W."/>
            <person name="Teichmann S."/>
            <person name="Tobari Y.N."/>
            <person name="Tomimura Y."/>
            <person name="Tsolas J.M."/>
            <person name="Valente V.L."/>
            <person name="Venter E."/>
            <person name="Venter J.C."/>
            <person name="Vicario S."/>
            <person name="Vieira F.G."/>
            <person name="Vilella A.J."/>
            <person name="Villasante A."/>
            <person name="Walenz B."/>
            <person name="Wang J."/>
            <person name="Wasserman M."/>
            <person name="Watts T."/>
            <person name="Wilson D."/>
            <person name="Wilson R.K."/>
            <person name="Wing R.A."/>
            <person name="Wolfner M.F."/>
            <person name="Wong A."/>
            <person name="Wong G.K."/>
            <person name="Wu C.I."/>
            <person name="Wu G."/>
            <person name="Yamamoto D."/>
            <person name="Yang H.P."/>
            <person name="Yang S.P."/>
            <person name="Yorke J.A."/>
            <person name="Yoshida K."/>
            <person name="Zdobnov E."/>
            <person name="Zhang P."/>
            <person name="Zhang Y."/>
            <person name="Zimin A.V."/>
            <person name="Baldwin J."/>
            <person name="Abdouelleil A."/>
            <person name="Abdulkadir J."/>
            <person name="Abebe A."/>
            <person name="Abera B."/>
            <person name="Abreu J."/>
            <person name="Acer S.C."/>
            <person name="Aftuck L."/>
            <person name="Alexander A."/>
            <person name="An P."/>
            <person name="Anderson E."/>
            <person name="Anderson S."/>
            <person name="Arachi H."/>
            <person name="Azer M."/>
            <person name="Bachantsang P."/>
            <person name="Barry A."/>
            <person name="Bayul T."/>
            <person name="Berlin A."/>
            <person name="Bessette D."/>
            <person name="Bloom T."/>
            <person name="Blye J."/>
            <person name="Boguslavskiy L."/>
            <person name="Bonnet C."/>
            <person name="Boukhgalter B."/>
            <person name="Bourzgui I."/>
            <person name="Brown A."/>
            <person name="Cahill P."/>
            <person name="Channer S."/>
            <person name="Cheshatsang Y."/>
            <person name="Chuda L."/>
            <person name="Citroen M."/>
            <person name="Collymore A."/>
            <person name="Cooke P."/>
            <person name="Costello M."/>
            <person name="D'Aco K."/>
            <person name="Daza R."/>
            <person name="De Haan G."/>
            <person name="DeGray S."/>
            <person name="DeMaso C."/>
            <person name="Dhargay N."/>
            <person name="Dooley K."/>
            <person name="Dooley E."/>
            <person name="Doricent M."/>
            <person name="Dorje P."/>
            <person name="Dorjee K."/>
            <person name="Dupes A."/>
            <person name="Elong R."/>
            <person name="Falk J."/>
            <person name="Farina A."/>
            <person name="Faro S."/>
            <person name="Ferguson D."/>
            <person name="Fisher S."/>
            <person name="Foley C.D."/>
            <person name="Franke A."/>
            <person name="Friedrich D."/>
            <person name="Gadbois L."/>
            <person name="Gearin G."/>
            <person name="Gearin C.R."/>
            <person name="Giannoukos G."/>
            <person name="Goode T."/>
            <person name="Graham J."/>
            <person name="Grandbois E."/>
            <person name="Grewal S."/>
            <person name="Gyaltsen K."/>
            <person name="Hafez N."/>
            <person name="Hagos B."/>
            <person name="Hall J."/>
            <person name="Henson C."/>
            <person name="Hollinger A."/>
            <person name="Honan T."/>
            <person name="Huard M.D."/>
            <person name="Hughes L."/>
            <person name="Hurhula B."/>
            <person name="Husby M.E."/>
            <person name="Kamat A."/>
            <person name="Kanga B."/>
            <person name="Kashin S."/>
            <person name="Khazanovich D."/>
            <person name="Kisner P."/>
            <person name="Lance K."/>
            <person name="Lara M."/>
            <person name="Lee W."/>
            <person name="Lennon N."/>
            <person name="Letendre F."/>
            <person name="LeVine R."/>
            <person name="Lipovsky A."/>
            <person name="Liu X."/>
            <person name="Liu J."/>
            <person name="Liu S."/>
            <person name="Lokyitsang T."/>
            <person name="Lokyitsang Y."/>
            <person name="Lubonja R."/>
            <person name="Lui A."/>
            <person name="MacDonald P."/>
            <person name="Magnisalis V."/>
            <person name="Maru K."/>
            <person name="Matthews C."/>
            <person name="McCusker W."/>
            <person name="McDonough S."/>
            <person name="Mehta T."/>
            <person name="Meldrim J."/>
            <person name="Meneus L."/>
            <person name="Mihai O."/>
            <person name="Mihalev A."/>
            <person name="Mihova T."/>
            <person name="Mittelman R."/>
            <person name="Mlenga V."/>
            <person name="Montmayeur A."/>
            <person name="Mulrain L."/>
            <person name="Navidi A."/>
            <person name="Naylor J."/>
            <person name="Negash T."/>
            <person name="Nguyen T."/>
            <person name="Nguyen N."/>
            <person name="Nicol R."/>
            <person name="Norbu C."/>
            <person name="Norbu N."/>
            <person name="Novod N."/>
            <person name="O'Neill B."/>
            <person name="Osman S."/>
            <person name="Markiewicz E."/>
            <person name="Oyono O.L."/>
            <person name="Patti C."/>
            <person name="Phunkhang P."/>
            <person name="Pierre F."/>
            <person name="Priest M."/>
            <person name="Raghuraman S."/>
            <person name="Rege F."/>
            <person name="Reyes R."/>
            <person name="Rise C."/>
            <person name="Rogov P."/>
            <person name="Ross K."/>
            <person name="Ryan E."/>
            <person name="Settipalli S."/>
            <person name="Shea T."/>
            <person name="Sherpa N."/>
            <person name="Shi L."/>
            <person name="Shih D."/>
            <person name="Sparrow T."/>
            <person name="Spaulding J."/>
            <person name="Stalker J."/>
            <person name="Stange-Thomann N."/>
            <person name="Stavropoulos S."/>
            <person name="Stone C."/>
            <person name="Strader C."/>
            <person name="Tesfaye S."/>
            <person name="Thomson T."/>
            <person name="Thoulutsang Y."/>
            <person name="Thoulutsang D."/>
            <person name="Topham K."/>
            <person name="Topping I."/>
            <person name="Tsamla T."/>
            <person name="Vassiliev H."/>
            <person name="Vo A."/>
            <person name="Wangchuk T."/>
            <person name="Wangdi T."/>
            <person name="Weiand M."/>
            <person name="Wilkinson J."/>
            <person name="Wilson A."/>
            <person name="Yadav S."/>
            <person name="Young G."/>
            <person name="Yu Q."/>
            <person name="Zembek L."/>
            <person name="Zhong D."/>
            <person name="Zimmer A."/>
            <person name="Zwirko Z."/>
            <person name="Jaffe D.B."/>
            <person name="Alvarez P."/>
            <person name="Brockman W."/>
            <person name="Butler J."/>
            <person name="Chin C."/>
            <person name="Gnerre S."/>
            <person name="Grabherr M."/>
            <person name="Kleber M."/>
            <person name="Mauceli E."/>
            <person name="MacCallum I."/>
        </authorList>
    </citation>
    <scope>NUCLEOTIDE SEQUENCE [LARGE SCALE GENOMIC DNA]</scope>
    <source>
        <strain evidence="18">Tucson 14024-0371.13</strain>
    </source>
</reference>
<dbReference type="GO" id="GO:0007419">
    <property type="term" value="P:ventral cord development"/>
    <property type="evidence" value="ECO:0007669"/>
    <property type="project" value="EnsemblMetazoa"/>
</dbReference>
<feature type="binding site" evidence="11">
    <location>
        <position position="279"/>
    </location>
    <ligand>
        <name>Zn(2+)</name>
        <dbReference type="ChEBI" id="CHEBI:29105"/>
        <label>2</label>
        <note>catalytic</note>
    </ligand>
</feature>
<feature type="binding site" evidence="11">
    <location>
        <position position="516"/>
    </location>
    <ligand>
        <name>Ca(2+)</name>
        <dbReference type="ChEBI" id="CHEBI:29108"/>
        <label>5</label>
    </ligand>
</feature>
<dbReference type="GO" id="GO:0016485">
    <property type="term" value="P:protein processing"/>
    <property type="evidence" value="ECO:0007669"/>
    <property type="project" value="EnsemblMetazoa"/>
</dbReference>
<dbReference type="AlphaFoldDB" id="B3MCI2"/>
<feature type="binding site" evidence="11">
    <location>
        <position position="235"/>
    </location>
    <ligand>
        <name>Zn(2+)</name>
        <dbReference type="ChEBI" id="CHEBI:29105"/>
        <label>1</label>
    </ligand>
</feature>
<evidence type="ECO:0000313" key="17">
    <source>
        <dbReference type="EMBL" id="EDV37306.1"/>
    </source>
</evidence>
<dbReference type="PANTHER" id="PTHR10201">
    <property type="entry name" value="MATRIX METALLOPROTEINASE"/>
    <property type="match status" value="1"/>
</dbReference>
<dbReference type="Pfam" id="PF00413">
    <property type="entry name" value="Peptidase_M10"/>
    <property type="match status" value="1"/>
</dbReference>
<dbReference type="PROSITE" id="PS51642">
    <property type="entry name" value="HEMOPEXIN_2"/>
    <property type="match status" value="3"/>
</dbReference>
<dbReference type="GO" id="GO:2000647">
    <property type="term" value="P:negative regulation of stem cell proliferation"/>
    <property type="evidence" value="ECO:0007669"/>
    <property type="project" value="EnsemblMetazoa"/>
</dbReference>
<proteinExistence type="inferred from homology"/>
<dbReference type="CTD" id="4313"/>
<dbReference type="GO" id="GO:0040037">
    <property type="term" value="P:negative regulation of fibroblast growth factor receptor signaling pathway"/>
    <property type="evidence" value="ECO:0007669"/>
    <property type="project" value="EnsemblMetazoa"/>
</dbReference>
<keyword evidence="7 11" id="KW-0862">Zinc</keyword>
<dbReference type="GO" id="GO:0035202">
    <property type="term" value="P:tracheal pit formation in open tracheal system"/>
    <property type="evidence" value="ECO:0007669"/>
    <property type="project" value="EnsemblMetazoa"/>
</dbReference>
<dbReference type="PANTHER" id="PTHR10201:SF291">
    <property type="entry name" value="MATRIX METALLOPROTEINASE 1, ISOFORM C-RELATED"/>
    <property type="match status" value="1"/>
</dbReference>
<dbReference type="InterPro" id="IPR000585">
    <property type="entry name" value="Hemopexin-like_dom"/>
</dbReference>
<dbReference type="GO" id="GO:0030728">
    <property type="term" value="P:ovulation"/>
    <property type="evidence" value="ECO:0007669"/>
    <property type="project" value="EnsemblMetazoa"/>
</dbReference>
<evidence type="ECO:0000256" key="9">
    <source>
        <dbReference type="ARBA" id="ARBA00023145"/>
    </source>
</evidence>
<feature type="binding site" evidence="11">
    <location>
        <position position="275"/>
    </location>
    <ligand>
        <name>Zn(2+)</name>
        <dbReference type="ChEBI" id="CHEBI:29105"/>
        <label>2</label>
        <note>catalytic</note>
    </ligand>
</feature>
<feature type="compositionally biased region" description="Basic and acidic residues" evidence="14">
    <location>
        <begin position="360"/>
        <end position="464"/>
    </location>
</feature>
<evidence type="ECO:0000313" key="18">
    <source>
        <dbReference type="Proteomes" id="UP000007801"/>
    </source>
</evidence>
<dbReference type="EMBL" id="CH902619">
    <property type="protein sequence ID" value="EDV37306.1"/>
    <property type="molecule type" value="Genomic_DNA"/>
</dbReference>
<evidence type="ECO:0000256" key="12">
    <source>
        <dbReference type="PIRSR" id="PIRSR621190-4"/>
    </source>
</evidence>
<dbReference type="eggNOG" id="KOG1565">
    <property type="taxonomic scope" value="Eukaryota"/>
</dbReference>
<dbReference type="STRING" id="7217.B3MCI2"/>
<dbReference type="GO" id="GO:0034769">
    <property type="term" value="P:basement membrane disassembly"/>
    <property type="evidence" value="ECO:0007669"/>
    <property type="project" value="EnsemblMetazoa"/>
</dbReference>
<dbReference type="InterPro" id="IPR033739">
    <property type="entry name" value="M10A_MMP"/>
</dbReference>
<comment type="cofactor">
    <cofactor evidence="11">
        <name>Ca(2+)</name>
        <dbReference type="ChEBI" id="CHEBI:29108"/>
    </cofactor>
    <text evidence="11">Can bind about 5 Ca(2+) ions per subunit.</text>
</comment>
<keyword evidence="18" id="KW-1185">Reference proteome</keyword>
<dbReference type="GeneID" id="6494352"/>
<dbReference type="InterPro" id="IPR024079">
    <property type="entry name" value="MetalloPept_cat_dom_sf"/>
</dbReference>
<feature type="binding site" evidence="11">
    <location>
        <position position="227"/>
    </location>
    <ligand>
        <name>Ca(2+)</name>
        <dbReference type="ChEBI" id="CHEBI:29108"/>
        <label>3</label>
    </ligand>
</feature>
<dbReference type="InterPro" id="IPR021190">
    <property type="entry name" value="Pept_M10A"/>
</dbReference>
<name>B3MCI2_DROAN</name>
<dbReference type="GO" id="GO:0008045">
    <property type="term" value="P:motor neuron axon guidance"/>
    <property type="evidence" value="ECO:0007669"/>
    <property type="project" value="EnsemblMetazoa"/>
</dbReference>
<feature type="binding site" evidence="11">
    <location>
        <position position="228"/>
    </location>
    <ligand>
        <name>Ca(2+)</name>
        <dbReference type="ChEBI" id="CHEBI:29108"/>
        <label>3</label>
    </ligand>
</feature>
<feature type="binding site" description="in inhibited form" evidence="11">
    <location>
        <position position="126"/>
    </location>
    <ligand>
        <name>Zn(2+)</name>
        <dbReference type="ChEBI" id="CHEBI:29105"/>
        <label>2</label>
        <note>catalytic</note>
    </ligand>
</feature>
<dbReference type="GO" id="GO:0031012">
    <property type="term" value="C:extracellular matrix"/>
    <property type="evidence" value="ECO:0007669"/>
    <property type="project" value="InterPro"/>
</dbReference>
<keyword evidence="3 11" id="KW-0479">Metal-binding</keyword>
<protein>
    <submittedName>
        <fullName evidence="17">Uncharacterized protein, isoform A</fullName>
        <ecNumber evidence="17">3.4.24.-</ecNumber>
    </submittedName>
</protein>
<dbReference type="GO" id="GO:0007505">
    <property type="term" value="P:adult fat body development"/>
    <property type="evidence" value="ECO:0007669"/>
    <property type="project" value="EnsemblMetazoa"/>
</dbReference>
<dbReference type="FunFam" id="3.40.390.10:FF:000091">
    <property type="entry name" value="Matrix metalloproteinase-16-like Protein"/>
    <property type="match status" value="1"/>
</dbReference>
<dbReference type="GO" id="GO:1901202">
    <property type="term" value="P:negative regulation of extracellular matrix assembly"/>
    <property type="evidence" value="ECO:0007669"/>
    <property type="project" value="EnsemblMetazoa"/>
</dbReference>
<dbReference type="OrthoDB" id="406838at2759"/>
<dbReference type="InterPro" id="IPR018487">
    <property type="entry name" value="Hemopexin-like_repeat"/>
</dbReference>
<evidence type="ECO:0000256" key="4">
    <source>
        <dbReference type="ARBA" id="ARBA00022729"/>
    </source>
</evidence>
<evidence type="ECO:0000256" key="2">
    <source>
        <dbReference type="ARBA" id="ARBA00022670"/>
    </source>
</evidence>
<keyword evidence="8" id="KW-0482">Metalloprotease</keyword>
<evidence type="ECO:0000256" key="11">
    <source>
        <dbReference type="PIRSR" id="PIRSR621190-2"/>
    </source>
</evidence>
<evidence type="ECO:0000256" key="7">
    <source>
        <dbReference type="ARBA" id="ARBA00022833"/>
    </source>
</evidence>
<evidence type="ECO:0000256" key="10">
    <source>
        <dbReference type="PIRSR" id="PIRSR621190-1"/>
    </source>
</evidence>
<feature type="compositionally biased region" description="Low complexity" evidence="14">
    <location>
        <begin position="466"/>
        <end position="494"/>
    </location>
</feature>
<feature type="repeat" description="Hemopexin" evidence="13">
    <location>
        <begin position="653"/>
        <end position="700"/>
    </location>
</feature>
<feature type="binding site" evidence="11">
    <location>
        <position position="246"/>
    </location>
    <ligand>
        <name>Ca(2+)</name>
        <dbReference type="ChEBI" id="CHEBI:29108"/>
        <label>2</label>
    </ligand>
</feature>
<dbReference type="InterPro" id="IPR036365">
    <property type="entry name" value="PGBD-like_sf"/>
</dbReference>
<dbReference type="PRINTS" id="PR00138">
    <property type="entry name" value="MATRIXIN"/>
</dbReference>
<dbReference type="GO" id="GO:0007561">
    <property type="term" value="P:imaginal disc eversion"/>
    <property type="evidence" value="ECO:0007669"/>
    <property type="project" value="EnsemblMetazoa"/>
</dbReference>
<dbReference type="Gene3D" id="2.110.10.10">
    <property type="entry name" value="Hemopexin-like domain"/>
    <property type="match status" value="1"/>
</dbReference>
<evidence type="ECO:0000256" key="3">
    <source>
        <dbReference type="ARBA" id="ARBA00022723"/>
    </source>
</evidence>
<dbReference type="GO" id="GO:0003144">
    <property type="term" value="P:embryonic heart tube formation"/>
    <property type="evidence" value="ECO:0007669"/>
    <property type="project" value="EnsemblMetazoa"/>
</dbReference>
<feature type="region of interest" description="Disordered" evidence="14">
    <location>
        <begin position="318"/>
        <end position="504"/>
    </location>
</feature>
<feature type="signal peptide" evidence="15">
    <location>
        <begin position="1"/>
        <end position="24"/>
    </location>
</feature>
<feature type="chain" id="PRO_5002792436" evidence="15">
    <location>
        <begin position="25"/>
        <end position="756"/>
    </location>
</feature>
<dbReference type="GO" id="GO:0030425">
    <property type="term" value="C:dendrite"/>
    <property type="evidence" value="ECO:0007669"/>
    <property type="project" value="EnsemblMetazoa"/>
</dbReference>
<dbReference type="GO" id="GO:0004222">
    <property type="term" value="F:metalloendopeptidase activity"/>
    <property type="evidence" value="ECO:0007669"/>
    <property type="project" value="EnsemblMetazoa"/>
</dbReference>